<feature type="transmembrane region" description="Helical" evidence="1">
    <location>
        <begin position="6"/>
        <end position="24"/>
    </location>
</feature>
<proteinExistence type="predicted"/>
<dbReference type="HOGENOM" id="CLU_1880964_0_0_2"/>
<gene>
    <name evidence="2" type="ORF">Nlim_0654</name>
</gene>
<organism evidence="2">
    <name type="scientific">Candidatus Nitrosarchaeum limnium SFB1</name>
    <dbReference type="NCBI Taxonomy" id="886738"/>
    <lineage>
        <taxon>Archaea</taxon>
        <taxon>Nitrososphaerota</taxon>
        <taxon>Nitrososphaeria</taxon>
        <taxon>Nitrosopumilales</taxon>
        <taxon>Nitrosopumilaceae</taxon>
        <taxon>Nitrosarchaeum</taxon>
    </lineage>
</organism>
<evidence type="ECO:0000313" key="2">
    <source>
        <dbReference type="EMBL" id="EGG42473.1"/>
    </source>
</evidence>
<dbReference type="EMBL" id="AEGP01000029">
    <property type="protein sequence ID" value="EGG42473.1"/>
    <property type="molecule type" value="Genomic_DNA"/>
</dbReference>
<evidence type="ECO:0000256" key="1">
    <source>
        <dbReference type="SAM" id="Phobius"/>
    </source>
</evidence>
<sequence length="134" mass="14989">MAKKIVTTISIILITVLGVLFLFGTSPNHDILKSTFEIDATYYDAGYVEISYLDKSEKTNHVVLEILGMDESFQKTISGSKFTETVQFPDIPTYGWQVHPVTFLIDHQKLGKVSLKTEIHPYGKPAPPIIYGTP</sequence>
<keyword evidence="1" id="KW-0812">Transmembrane</keyword>
<comment type="caution">
    <text evidence="2">The sequence shown here is derived from an EMBL/GenBank/DDBJ whole genome shotgun (WGS) entry which is preliminary data.</text>
</comment>
<keyword evidence="1" id="KW-1133">Transmembrane helix</keyword>
<keyword evidence="1" id="KW-0472">Membrane</keyword>
<name>F3KJJ6_9ARCH</name>
<dbReference type="Proteomes" id="UP000004348">
    <property type="component" value="Chromosome"/>
</dbReference>
<reference evidence="2" key="1">
    <citation type="journal article" date="2011" name="PLoS ONE">
        <title>Genome of a low-salinity ammonia-oxidizing archaeon determined by single-cell and metagenomic analysis.</title>
        <authorList>
            <person name="Blainey P.C."/>
            <person name="Mosier A.C."/>
            <person name="Potanina A."/>
            <person name="Francis C.A."/>
            <person name="Quake S.R."/>
        </authorList>
    </citation>
    <scope>NUCLEOTIDE SEQUENCE [LARGE SCALE GENOMIC DNA]</scope>
    <source>
        <strain evidence="2">SFB1</strain>
    </source>
</reference>
<dbReference type="AlphaFoldDB" id="F3KJJ6"/>
<dbReference type="STRING" id="886738.Nlim_0654"/>
<accession>F3KJJ6</accession>
<protein>
    <submittedName>
        <fullName evidence="2">Uncharacterized protein</fullName>
    </submittedName>
</protein>